<protein>
    <submittedName>
        <fullName evidence="1">Uncharacterized protein</fullName>
    </submittedName>
</protein>
<proteinExistence type="predicted"/>
<name>A0A7S3LIM3_9STRA</name>
<accession>A0A7S3LIM3</accession>
<gene>
    <name evidence="1" type="ORF">ASTO00021_LOCUS101</name>
</gene>
<evidence type="ECO:0000313" key="1">
    <source>
        <dbReference type="EMBL" id="CAE0429746.1"/>
    </source>
</evidence>
<dbReference type="EMBL" id="HBIN01000260">
    <property type="protein sequence ID" value="CAE0429746.1"/>
    <property type="molecule type" value="Transcribed_RNA"/>
</dbReference>
<organism evidence="1">
    <name type="scientific">Aplanochytrium stocchinoi</name>
    <dbReference type="NCBI Taxonomy" id="215587"/>
    <lineage>
        <taxon>Eukaryota</taxon>
        <taxon>Sar</taxon>
        <taxon>Stramenopiles</taxon>
        <taxon>Bigyra</taxon>
        <taxon>Labyrinthulomycetes</taxon>
        <taxon>Thraustochytrida</taxon>
        <taxon>Thraustochytriidae</taxon>
        <taxon>Aplanochytrium</taxon>
    </lineage>
</organism>
<sequence length="169" mass="18146">MYRISKKSKHQVFGCSGSKGGDAAGKELQLLQDDINSIDTYQEADATYTTIDTGAMGACVSIVIGPLADGQFRGRHFGGGIAGAEDDRYTPLFAGISQDEYAAARLIVVSAQIDQYEVARIDEFLSSAIAAKFNYKHKVKQSHGRINLAKLETATTAEQFEACVTNSGI</sequence>
<reference evidence="1" key="1">
    <citation type="submission" date="2021-01" db="EMBL/GenBank/DDBJ databases">
        <authorList>
            <person name="Corre E."/>
            <person name="Pelletier E."/>
            <person name="Niang G."/>
            <person name="Scheremetjew M."/>
            <person name="Finn R."/>
            <person name="Kale V."/>
            <person name="Holt S."/>
            <person name="Cochrane G."/>
            <person name="Meng A."/>
            <person name="Brown T."/>
            <person name="Cohen L."/>
        </authorList>
    </citation>
    <scope>NUCLEOTIDE SEQUENCE</scope>
    <source>
        <strain evidence="1">GSBS06</strain>
    </source>
</reference>
<dbReference type="AlphaFoldDB" id="A0A7S3LIM3"/>